<evidence type="ECO:0000313" key="3">
    <source>
        <dbReference type="Proteomes" id="UP000007305"/>
    </source>
</evidence>
<dbReference type="InParanoid" id="A0A804PGB4"/>
<organism evidence="2 3">
    <name type="scientific">Zea mays</name>
    <name type="common">Maize</name>
    <dbReference type="NCBI Taxonomy" id="4577"/>
    <lineage>
        <taxon>Eukaryota</taxon>
        <taxon>Viridiplantae</taxon>
        <taxon>Streptophyta</taxon>
        <taxon>Embryophyta</taxon>
        <taxon>Tracheophyta</taxon>
        <taxon>Spermatophyta</taxon>
        <taxon>Magnoliopsida</taxon>
        <taxon>Liliopsida</taxon>
        <taxon>Poales</taxon>
        <taxon>Poaceae</taxon>
        <taxon>PACMAD clade</taxon>
        <taxon>Panicoideae</taxon>
        <taxon>Andropogonodae</taxon>
        <taxon>Andropogoneae</taxon>
        <taxon>Tripsacinae</taxon>
        <taxon>Zea</taxon>
    </lineage>
</organism>
<feature type="transmembrane region" description="Helical" evidence="1">
    <location>
        <begin position="115"/>
        <end position="141"/>
    </location>
</feature>
<reference evidence="2" key="3">
    <citation type="submission" date="2021-05" db="UniProtKB">
        <authorList>
            <consortium name="EnsemblPlants"/>
        </authorList>
    </citation>
    <scope>IDENTIFICATION</scope>
    <source>
        <strain evidence="2">cv. B73</strain>
    </source>
</reference>
<keyword evidence="3" id="KW-1185">Reference proteome</keyword>
<keyword evidence="1" id="KW-1133">Transmembrane helix</keyword>
<name>A0A804PGB4_MAIZE</name>
<dbReference type="AlphaFoldDB" id="A0A804PGB4"/>
<dbReference type="Proteomes" id="UP000007305">
    <property type="component" value="Chromosome 5"/>
</dbReference>
<evidence type="ECO:0000256" key="1">
    <source>
        <dbReference type="SAM" id="Phobius"/>
    </source>
</evidence>
<proteinExistence type="predicted"/>
<evidence type="ECO:0000313" key="2">
    <source>
        <dbReference type="EnsemblPlants" id="Zm00001eb236030_P001"/>
    </source>
</evidence>
<reference evidence="2" key="2">
    <citation type="submission" date="2019-07" db="EMBL/GenBank/DDBJ databases">
        <authorList>
            <person name="Seetharam A."/>
            <person name="Woodhouse M."/>
            <person name="Cannon E."/>
        </authorList>
    </citation>
    <scope>NUCLEOTIDE SEQUENCE [LARGE SCALE GENOMIC DNA]</scope>
    <source>
        <strain evidence="2">cv. B73</strain>
    </source>
</reference>
<reference evidence="3" key="1">
    <citation type="journal article" date="2009" name="Science">
        <title>The B73 maize genome: complexity, diversity, and dynamics.</title>
        <authorList>
            <person name="Schnable P.S."/>
            <person name="Ware D."/>
            <person name="Fulton R.S."/>
            <person name="Stein J.C."/>
            <person name="Wei F."/>
            <person name="Pasternak S."/>
            <person name="Liang C."/>
            <person name="Zhang J."/>
            <person name="Fulton L."/>
            <person name="Graves T.A."/>
            <person name="Minx P."/>
            <person name="Reily A.D."/>
            <person name="Courtney L."/>
            <person name="Kruchowski S.S."/>
            <person name="Tomlinson C."/>
            <person name="Strong C."/>
            <person name="Delehaunty K."/>
            <person name="Fronick C."/>
            <person name="Courtney B."/>
            <person name="Rock S.M."/>
            <person name="Belter E."/>
            <person name="Du F."/>
            <person name="Kim K."/>
            <person name="Abbott R.M."/>
            <person name="Cotton M."/>
            <person name="Levy A."/>
            <person name="Marchetto P."/>
            <person name="Ochoa K."/>
            <person name="Jackson S.M."/>
            <person name="Gillam B."/>
            <person name="Chen W."/>
            <person name="Yan L."/>
            <person name="Higginbotham J."/>
            <person name="Cardenas M."/>
            <person name="Waligorski J."/>
            <person name="Applebaum E."/>
            <person name="Phelps L."/>
            <person name="Falcone J."/>
            <person name="Kanchi K."/>
            <person name="Thane T."/>
            <person name="Scimone A."/>
            <person name="Thane N."/>
            <person name="Henke J."/>
            <person name="Wang T."/>
            <person name="Ruppert J."/>
            <person name="Shah N."/>
            <person name="Rotter K."/>
            <person name="Hodges J."/>
            <person name="Ingenthron E."/>
            <person name="Cordes M."/>
            <person name="Kohlberg S."/>
            <person name="Sgro J."/>
            <person name="Delgado B."/>
            <person name="Mead K."/>
            <person name="Chinwalla A."/>
            <person name="Leonard S."/>
            <person name="Crouse K."/>
            <person name="Collura K."/>
            <person name="Kudrna D."/>
            <person name="Currie J."/>
            <person name="He R."/>
            <person name="Angelova A."/>
            <person name="Rajasekar S."/>
            <person name="Mueller T."/>
            <person name="Lomeli R."/>
            <person name="Scara G."/>
            <person name="Ko A."/>
            <person name="Delaney K."/>
            <person name="Wissotski M."/>
            <person name="Lopez G."/>
            <person name="Campos D."/>
            <person name="Braidotti M."/>
            <person name="Ashley E."/>
            <person name="Golser W."/>
            <person name="Kim H."/>
            <person name="Lee S."/>
            <person name="Lin J."/>
            <person name="Dujmic Z."/>
            <person name="Kim W."/>
            <person name="Talag J."/>
            <person name="Zuccolo A."/>
            <person name="Fan C."/>
            <person name="Sebastian A."/>
            <person name="Kramer M."/>
            <person name="Spiegel L."/>
            <person name="Nascimento L."/>
            <person name="Zutavern T."/>
            <person name="Miller B."/>
            <person name="Ambroise C."/>
            <person name="Muller S."/>
            <person name="Spooner W."/>
            <person name="Narechania A."/>
            <person name="Ren L."/>
            <person name="Wei S."/>
            <person name="Kumari S."/>
            <person name="Faga B."/>
            <person name="Levy M.J."/>
            <person name="McMahan L."/>
            <person name="Van Buren P."/>
            <person name="Vaughn M.W."/>
            <person name="Ying K."/>
            <person name="Yeh C.-T."/>
            <person name="Emrich S.J."/>
            <person name="Jia Y."/>
            <person name="Kalyanaraman A."/>
            <person name="Hsia A.-P."/>
            <person name="Barbazuk W.B."/>
            <person name="Baucom R.S."/>
            <person name="Brutnell T.P."/>
            <person name="Carpita N.C."/>
            <person name="Chaparro C."/>
            <person name="Chia J.-M."/>
            <person name="Deragon J.-M."/>
            <person name="Estill J.C."/>
            <person name="Fu Y."/>
            <person name="Jeddeloh J.A."/>
            <person name="Han Y."/>
            <person name="Lee H."/>
            <person name="Li P."/>
            <person name="Lisch D.R."/>
            <person name="Liu S."/>
            <person name="Liu Z."/>
            <person name="Nagel D.H."/>
            <person name="McCann M.C."/>
            <person name="SanMiguel P."/>
            <person name="Myers A.M."/>
            <person name="Nettleton D."/>
            <person name="Nguyen J."/>
            <person name="Penning B.W."/>
            <person name="Ponnala L."/>
            <person name="Schneider K.L."/>
            <person name="Schwartz D.C."/>
            <person name="Sharma A."/>
            <person name="Soderlund C."/>
            <person name="Springer N.M."/>
            <person name="Sun Q."/>
            <person name="Wang H."/>
            <person name="Waterman M."/>
            <person name="Westerman R."/>
            <person name="Wolfgruber T.K."/>
            <person name="Yang L."/>
            <person name="Yu Y."/>
            <person name="Zhang L."/>
            <person name="Zhou S."/>
            <person name="Zhu Q."/>
            <person name="Bennetzen J.L."/>
            <person name="Dawe R.K."/>
            <person name="Jiang J."/>
            <person name="Jiang N."/>
            <person name="Presting G.G."/>
            <person name="Wessler S.R."/>
            <person name="Aluru S."/>
            <person name="Martienssen R.A."/>
            <person name="Clifton S.W."/>
            <person name="McCombie W.R."/>
            <person name="Wing R.A."/>
            <person name="Wilson R.K."/>
        </authorList>
    </citation>
    <scope>NUCLEOTIDE SEQUENCE [LARGE SCALE GENOMIC DNA]</scope>
    <source>
        <strain evidence="3">cv. B73</strain>
    </source>
</reference>
<accession>A0A804PGB4</accession>
<protein>
    <submittedName>
        <fullName evidence="2">Uncharacterized protein</fullName>
    </submittedName>
</protein>
<dbReference type="EnsemblPlants" id="Zm00001eb236030_T001">
    <property type="protein sequence ID" value="Zm00001eb236030_P001"/>
    <property type="gene ID" value="Zm00001eb236030"/>
</dbReference>
<keyword evidence="1" id="KW-0812">Transmembrane</keyword>
<sequence length="145" mass="15678">MDTTSLLSLWTPRYPREPVTISEPDSKLSCALLHLPAVLRAVDLCSLDAPSSLTVCLSYAAPSLFPLVATTSYSTRSSGAALSSLWGLLGLPCFKMSSKIRLQPRPRRVHRSSTLATTIIFISNVIVVSLVLVANSATWFLSATR</sequence>
<keyword evidence="1" id="KW-0472">Membrane</keyword>
<dbReference type="Gramene" id="Zm00001eb236030_T001">
    <property type="protein sequence ID" value="Zm00001eb236030_P001"/>
    <property type="gene ID" value="Zm00001eb236030"/>
</dbReference>